<organism evidence="2 3">
    <name type="scientific">Zymoseptoria brevis</name>
    <dbReference type="NCBI Taxonomy" id="1047168"/>
    <lineage>
        <taxon>Eukaryota</taxon>
        <taxon>Fungi</taxon>
        <taxon>Dikarya</taxon>
        <taxon>Ascomycota</taxon>
        <taxon>Pezizomycotina</taxon>
        <taxon>Dothideomycetes</taxon>
        <taxon>Dothideomycetidae</taxon>
        <taxon>Mycosphaerellales</taxon>
        <taxon>Mycosphaerellaceae</taxon>
        <taxon>Zymoseptoria</taxon>
    </lineage>
</organism>
<proteinExistence type="predicted"/>
<dbReference type="OrthoDB" id="3629888at2759"/>
<evidence type="ECO:0000313" key="3">
    <source>
        <dbReference type="Proteomes" id="UP000033647"/>
    </source>
</evidence>
<gene>
    <name evidence="2" type="ORF">TI39_contig378g00031</name>
</gene>
<feature type="compositionally biased region" description="Basic and acidic residues" evidence="1">
    <location>
        <begin position="35"/>
        <end position="44"/>
    </location>
</feature>
<keyword evidence="3" id="KW-1185">Reference proteome</keyword>
<dbReference type="AlphaFoldDB" id="A0A0F4GS58"/>
<feature type="region of interest" description="Disordered" evidence="1">
    <location>
        <begin position="1"/>
        <end position="58"/>
    </location>
</feature>
<evidence type="ECO:0000313" key="2">
    <source>
        <dbReference type="EMBL" id="KJX99015.1"/>
    </source>
</evidence>
<evidence type="ECO:0000256" key="1">
    <source>
        <dbReference type="SAM" id="MobiDB-lite"/>
    </source>
</evidence>
<reference evidence="2 3" key="1">
    <citation type="submission" date="2015-03" db="EMBL/GenBank/DDBJ databases">
        <title>RNA-seq based gene annotation and comparative genomics of four Zymoseptoria species reveal species-specific pathogenicity related genes and transposable element activity.</title>
        <authorList>
            <person name="Grandaubert J."/>
            <person name="Bhattacharyya A."/>
            <person name="Stukenbrock E.H."/>
        </authorList>
    </citation>
    <scope>NUCLEOTIDE SEQUENCE [LARGE SCALE GENOMIC DNA]</scope>
    <source>
        <strain evidence="2 3">Zb18110</strain>
    </source>
</reference>
<sequence length="144" mass="15468">MSTPLPLGDAIAPPRSPLAGASLSETNSNPANSSKFDEMNESEPKVIGTDNLKGPKTAKPKAHILTIPQDMRDLIYVHVFTNTIADISEKGGQGAVRKSGILFSCKQLRNEATKPFYELSTFHGDSATSIISWAEKLSSIPRGD</sequence>
<feature type="compositionally biased region" description="Polar residues" evidence="1">
    <location>
        <begin position="23"/>
        <end position="34"/>
    </location>
</feature>
<name>A0A0F4GS58_9PEZI</name>
<dbReference type="Proteomes" id="UP000033647">
    <property type="component" value="Unassembled WGS sequence"/>
</dbReference>
<accession>A0A0F4GS58</accession>
<protein>
    <submittedName>
        <fullName evidence="2">Uncharacterized protein</fullName>
    </submittedName>
</protein>
<comment type="caution">
    <text evidence="2">The sequence shown here is derived from an EMBL/GenBank/DDBJ whole genome shotgun (WGS) entry which is preliminary data.</text>
</comment>
<dbReference type="EMBL" id="LAFY01000370">
    <property type="protein sequence ID" value="KJX99015.1"/>
    <property type="molecule type" value="Genomic_DNA"/>
</dbReference>